<feature type="chain" id="PRO_5011486797" evidence="1">
    <location>
        <begin position="20"/>
        <end position="199"/>
    </location>
</feature>
<reference evidence="2 3" key="1">
    <citation type="submission" date="2016-10" db="EMBL/GenBank/DDBJ databases">
        <authorList>
            <person name="de Groot N.N."/>
        </authorList>
    </citation>
    <scope>NUCLEOTIDE SEQUENCE [LARGE SCALE GENOMIC DNA]</scope>
    <source>
        <strain evidence="2 3">DSM 6793</strain>
    </source>
</reference>
<name>A0A1I1LFL1_9BACT</name>
<evidence type="ECO:0000313" key="3">
    <source>
        <dbReference type="Proteomes" id="UP000199514"/>
    </source>
</evidence>
<dbReference type="RefSeq" id="WP_091513966.1">
    <property type="nucleotide sequence ID" value="NZ_FOLE01000008.1"/>
</dbReference>
<keyword evidence="3" id="KW-1185">Reference proteome</keyword>
<keyword evidence="1" id="KW-0732">Signal</keyword>
<dbReference type="EMBL" id="FOLE01000008">
    <property type="protein sequence ID" value="SFC69143.1"/>
    <property type="molecule type" value="Genomic_DNA"/>
</dbReference>
<evidence type="ECO:0000313" key="2">
    <source>
        <dbReference type="EMBL" id="SFC69143.1"/>
    </source>
</evidence>
<gene>
    <name evidence="2" type="ORF">SAMN05421780_108106</name>
</gene>
<sequence length="199" mass="22916">MRRVFILFLLLSASAISRAQDSKLIEIEKTDITANKHFKSDKASFFGFKLGMGIKTAEKHWGTLPQFIAKYDNLTHDGTLRYYLYDKNEAGEQKNCVAYLIWNKGDTALAQISFFPDAEPYLQGNTKKLLTFEAIDVYSDLYKHFLGKATKTAITLDVPDIHLRHKTFYFHKHGIEICEQHDEKDHRVVFAIVPVKETP</sequence>
<feature type="signal peptide" evidence="1">
    <location>
        <begin position="1"/>
        <end position="19"/>
    </location>
</feature>
<evidence type="ECO:0000256" key="1">
    <source>
        <dbReference type="SAM" id="SignalP"/>
    </source>
</evidence>
<organism evidence="2 3">
    <name type="scientific">Flexibacter flexilis DSM 6793</name>
    <dbReference type="NCBI Taxonomy" id="927664"/>
    <lineage>
        <taxon>Bacteria</taxon>
        <taxon>Pseudomonadati</taxon>
        <taxon>Bacteroidota</taxon>
        <taxon>Cytophagia</taxon>
        <taxon>Cytophagales</taxon>
        <taxon>Flexibacteraceae</taxon>
        <taxon>Flexibacter</taxon>
    </lineage>
</organism>
<dbReference type="Proteomes" id="UP000199514">
    <property type="component" value="Unassembled WGS sequence"/>
</dbReference>
<protein>
    <submittedName>
        <fullName evidence="2">Uncharacterized protein</fullName>
    </submittedName>
</protein>
<dbReference type="AlphaFoldDB" id="A0A1I1LFL1"/>
<accession>A0A1I1LFL1</accession>
<proteinExistence type="predicted"/>